<gene>
    <name evidence="2" type="ORF">EUA98_18220</name>
</gene>
<dbReference type="PROSITE" id="PS51257">
    <property type="entry name" value="PROKAR_LIPOPROTEIN"/>
    <property type="match status" value="1"/>
</dbReference>
<dbReference type="EMBL" id="SDWW01000066">
    <property type="protein sequence ID" value="RYV49537.1"/>
    <property type="molecule type" value="Genomic_DNA"/>
</dbReference>
<organism evidence="2 3">
    <name type="scientific">Pengzhenrongella frigida</name>
    <dbReference type="NCBI Taxonomy" id="1259133"/>
    <lineage>
        <taxon>Bacteria</taxon>
        <taxon>Bacillati</taxon>
        <taxon>Actinomycetota</taxon>
        <taxon>Actinomycetes</taxon>
        <taxon>Micrococcales</taxon>
        <taxon>Pengzhenrongella</taxon>
    </lineage>
</organism>
<proteinExistence type="predicted"/>
<accession>A0A4Q5MZ70</accession>
<dbReference type="SUPFAM" id="SSF53955">
    <property type="entry name" value="Lysozyme-like"/>
    <property type="match status" value="1"/>
</dbReference>
<dbReference type="Pfam" id="PF01464">
    <property type="entry name" value="SLT"/>
    <property type="match status" value="1"/>
</dbReference>
<dbReference type="Proteomes" id="UP000293764">
    <property type="component" value="Unassembled WGS sequence"/>
</dbReference>
<dbReference type="InterPro" id="IPR023346">
    <property type="entry name" value="Lysozyme-like_dom_sf"/>
</dbReference>
<dbReference type="Gene3D" id="1.10.530.10">
    <property type="match status" value="1"/>
</dbReference>
<dbReference type="InterPro" id="IPR008258">
    <property type="entry name" value="Transglycosylase_SLT_dom_1"/>
</dbReference>
<dbReference type="RefSeq" id="WP_130104115.1">
    <property type="nucleotide sequence ID" value="NZ_SDWW01000066.1"/>
</dbReference>
<dbReference type="AlphaFoldDB" id="A0A4Q5MZ70"/>
<name>A0A4Q5MZ70_9MICO</name>
<feature type="domain" description="Transglycosylase SLT" evidence="1">
    <location>
        <begin position="63"/>
        <end position="179"/>
    </location>
</feature>
<sequence length="407" mass="42238">MIKALLGGALGFLAVPAIAILALGVGGSTMACLESSAGGPLAADAPVPAAAREWVAQTKAVCPDLPEAWIAAVMAQESGFRPDAYADDSNGGTWGLLQMNQGIWTANYGHNWTADLNANGIRDVVEPDIHARIGGQYLCGRLNGVREIRAKHPDWASSQLPILDALIIAHNAGESRLRTYPALPAVTAKFITTVGERVAAWSGPSEPGALPEPVAVDPIGELSTVPVDGSAVPQPPTAGCMPRLGSTGSMIVPAGTPNDVATAVQTAMSYVGVRSGWTQLCDRLACRAYGYVNSGYPSAKAHWLEMVATGHAHPGDTCPPLGSFVFWNTGRPFGHVSVVVQADSGCDPNKIMVTANEVFDSATGNRGGVYLLSFAHLNAGYVNGTGYLGWTDPVCRGAQYPVGAPVA</sequence>
<dbReference type="OrthoDB" id="3732649at2"/>
<evidence type="ECO:0000313" key="2">
    <source>
        <dbReference type="EMBL" id="RYV49537.1"/>
    </source>
</evidence>
<comment type="caution">
    <text evidence="2">The sequence shown here is derived from an EMBL/GenBank/DDBJ whole genome shotgun (WGS) entry which is preliminary data.</text>
</comment>
<protein>
    <submittedName>
        <fullName evidence="2">Lytic transglycosylase domain-containing protein</fullName>
    </submittedName>
</protein>
<reference evidence="2 3" key="1">
    <citation type="submission" date="2019-01" db="EMBL/GenBank/DDBJ databases">
        <title>Novel species of Cellulomonas.</title>
        <authorList>
            <person name="Liu Q."/>
            <person name="Xin Y.-H."/>
        </authorList>
    </citation>
    <scope>NUCLEOTIDE SEQUENCE [LARGE SCALE GENOMIC DNA]</scope>
    <source>
        <strain evidence="2 3">HLT2-17</strain>
    </source>
</reference>
<keyword evidence="3" id="KW-1185">Reference proteome</keyword>
<evidence type="ECO:0000313" key="3">
    <source>
        <dbReference type="Proteomes" id="UP000293764"/>
    </source>
</evidence>
<evidence type="ECO:0000259" key="1">
    <source>
        <dbReference type="Pfam" id="PF01464"/>
    </source>
</evidence>